<organism evidence="1 2">
    <name type="scientific">Enterococcus hulanensis</name>
    <dbReference type="NCBI Taxonomy" id="2559929"/>
    <lineage>
        <taxon>Bacteria</taxon>
        <taxon>Bacillati</taxon>
        <taxon>Bacillota</taxon>
        <taxon>Bacilli</taxon>
        <taxon>Lactobacillales</taxon>
        <taxon>Enterococcaceae</taxon>
        <taxon>Enterococcus</taxon>
    </lineage>
</organism>
<keyword evidence="2" id="KW-1185">Reference proteome</keyword>
<name>A0ABU3EXY8_9ENTE</name>
<accession>A0ABU3EXY8</accession>
<gene>
    <name evidence="1" type="ORF">P7D85_08145</name>
</gene>
<dbReference type="EMBL" id="JARPYI010000003">
    <property type="protein sequence ID" value="MDT2599742.1"/>
    <property type="molecule type" value="Genomic_DNA"/>
</dbReference>
<evidence type="ECO:0000313" key="2">
    <source>
        <dbReference type="Proteomes" id="UP001252875"/>
    </source>
</evidence>
<dbReference type="RefSeq" id="WP_311821703.1">
    <property type="nucleotide sequence ID" value="NZ_JARPYF010000002.1"/>
</dbReference>
<protein>
    <submittedName>
        <fullName evidence="1">Uncharacterized protein</fullName>
    </submittedName>
</protein>
<proteinExistence type="predicted"/>
<evidence type="ECO:0000313" key="1">
    <source>
        <dbReference type="EMBL" id="MDT2599742.1"/>
    </source>
</evidence>
<comment type="caution">
    <text evidence="1">The sequence shown here is derived from an EMBL/GenBank/DDBJ whole genome shotgun (WGS) entry which is preliminary data.</text>
</comment>
<reference evidence="1 2" key="1">
    <citation type="submission" date="2023-03" db="EMBL/GenBank/DDBJ databases">
        <authorList>
            <person name="Shen W."/>
            <person name="Cai J."/>
        </authorList>
    </citation>
    <scope>NUCLEOTIDE SEQUENCE [LARGE SCALE GENOMIC DNA]</scope>
    <source>
        <strain evidence="1 2">D6-4</strain>
    </source>
</reference>
<dbReference type="Proteomes" id="UP001252875">
    <property type="component" value="Unassembled WGS sequence"/>
</dbReference>
<sequence>MEEHLLNERQLFSLKRKTLEKRIDAHFRTTGDIKETLEILLVLQVREDLTEDDFAFMLNDLVRHIFMTAKSSRLLRKFYVFFEDYFDTKEARSLSLKLFSIKEFVTDKLKKLKSLFSETPLEGLVGS</sequence>